<protein>
    <submittedName>
        <fullName evidence="3">Nucleotide-diphosphate-sugar epimerase</fullName>
    </submittedName>
</protein>
<dbReference type="EMBL" id="AVPL01000003">
    <property type="protein sequence ID" value="KGN42639.1"/>
    <property type="molecule type" value="Genomic_DNA"/>
</dbReference>
<dbReference type="InterPro" id="IPR036291">
    <property type="entry name" value="NAD(P)-bd_dom_sf"/>
</dbReference>
<keyword evidence="4" id="KW-1185">Reference proteome</keyword>
<name>A0A0A0K0W4_9MICO</name>
<dbReference type="SUPFAM" id="SSF51735">
    <property type="entry name" value="NAD(P)-binding Rossmann-fold domains"/>
    <property type="match status" value="1"/>
</dbReference>
<comment type="caution">
    <text evidence="3">The sequence shown here is derived from an EMBL/GenBank/DDBJ whole genome shotgun (WGS) entry which is preliminary data.</text>
</comment>
<dbReference type="AlphaFoldDB" id="A0A0A0K0W4"/>
<evidence type="ECO:0000259" key="2">
    <source>
        <dbReference type="Pfam" id="PF01370"/>
    </source>
</evidence>
<feature type="region of interest" description="Disordered" evidence="1">
    <location>
        <begin position="222"/>
        <end position="258"/>
    </location>
</feature>
<dbReference type="Gene3D" id="3.40.50.720">
    <property type="entry name" value="NAD(P)-binding Rossmann-like Domain"/>
    <property type="match status" value="1"/>
</dbReference>
<evidence type="ECO:0000313" key="3">
    <source>
        <dbReference type="EMBL" id="KGN42639.1"/>
    </source>
</evidence>
<accession>A0A0A0K0W4</accession>
<reference evidence="3 4" key="1">
    <citation type="submission" date="2013-08" db="EMBL/GenBank/DDBJ databases">
        <title>The genome sequence of Knoellia aerolata.</title>
        <authorList>
            <person name="Zhu W."/>
            <person name="Wang G."/>
        </authorList>
    </citation>
    <scope>NUCLEOTIDE SEQUENCE [LARGE SCALE GENOMIC DNA]</scope>
    <source>
        <strain evidence="3 4">DSM 18566</strain>
    </source>
</reference>
<dbReference type="InterPro" id="IPR001509">
    <property type="entry name" value="Epimerase_deHydtase"/>
</dbReference>
<organism evidence="3 4">
    <name type="scientific">Knoellia aerolata DSM 18566</name>
    <dbReference type="NCBI Taxonomy" id="1385519"/>
    <lineage>
        <taxon>Bacteria</taxon>
        <taxon>Bacillati</taxon>
        <taxon>Actinomycetota</taxon>
        <taxon>Actinomycetes</taxon>
        <taxon>Micrococcales</taxon>
        <taxon>Intrasporangiaceae</taxon>
        <taxon>Knoellia</taxon>
    </lineage>
</organism>
<dbReference type="STRING" id="1385519.N801_13940"/>
<evidence type="ECO:0000256" key="1">
    <source>
        <dbReference type="SAM" id="MobiDB-lite"/>
    </source>
</evidence>
<gene>
    <name evidence="3" type="ORF">N801_13940</name>
</gene>
<dbReference type="eggNOG" id="COG0702">
    <property type="taxonomic scope" value="Bacteria"/>
</dbReference>
<feature type="domain" description="NAD-dependent epimerase/dehydratase" evidence="2">
    <location>
        <begin position="1"/>
        <end position="64"/>
    </location>
</feature>
<dbReference type="Proteomes" id="UP000030013">
    <property type="component" value="Unassembled WGS sequence"/>
</dbReference>
<proteinExistence type="predicted"/>
<dbReference type="Pfam" id="PF01370">
    <property type="entry name" value="Epimerase"/>
    <property type="match status" value="1"/>
</dbReference>
<evidence type="ECO:0000313" key="4">
    <source>
        <dbReference type="Proteomes" id="UP000030013"/>
    </source>
</evidence>
<sequence length="258" mass="26693">MVVTGGSGDLGARVVRVLSGRGHDAVAASRRTGVDLSTGEGLDAALAGADAVVHAASSPTRPQTVDVAGAARIGASLRHLGSPAHVVSISIVGCDRVPYPYYRAKVDSETALERSGVPTTIVRATQFHPLAALLGSALRLGSTSFSLGDMRSQPVDIDWVAERLADHATGTAPSGFVRAPELAGPTAYGAREISALVAAHDGRTPPRVVRIPPVGEVMRGFSQGRNLPGPGAETGGRSFEDWLAAQPRPLPRRMHSPP</sequence>